<reference evidence="4 5" key="1">
    <citation type="journal article" date="2014" name="Am. J. Bot.">
        <title>Genome assembly and annotation for red clover (Trifolium pratense; Fabaceae).</title>
        <authorList>
            <person name="Istvanek J."/>
            <person name="Jaros M."/>
            <person name="Krenek A."/>
            <person name="Repkova J."/>
        </authorList>
    </citation>
    <scope>NUCLEOTIDE SEQUENCE [LARGE SCALE GENOMIC DNA]</scope>
    <source>
        <strain evidence="5">cv. Tatra</strain>
        <tissue evidence="4">Young leaves</tissue>
    </source>
</reference>
<dbReference type="InterPro" id="IPR036397">
    <property type="entry name" value="RNaseH_sf"/>
</dbReference>
<proteinExistence type="predicted"/>
<dbReference type="Gene3D" id="1.10.340.70">
    <property type="match status" value="1"/>
</dbReference>
<dbReference type="FunFam" id="1.10.340.70:FF:000001">
    <property type="entry name" value="Retrovirus-related Pol polyprotein from transposon gypsy-like Protein"/>
    <property type="match status" value="1"/>
</dbReference>
<dbReference type="SUPFAM" id="SSF53098">
    <property type="entry name" value="Ribonuclease H-like"/>
    <property type="match status" value="1"/>
</dbReference>
<evidence type="ECO:0000259" key="2">
    <source>
        <dbReference type="PROSITE" id="PS50878"/>
    </source>
</evidence>
<evidence type="ECO:0008006" key="6">
    <source>
        <dbReference type="Google" id="ProtNLM"/>
    </source>
</evidence>
<sequence>MNDIFRPLLRRTVIVFFDDILVFSTSMDLHLDHLRQVFEILDAHQFHLKASKCSFGQTQVSYLGHIVANGVVSPDPIKIQAVLDWPTPKTVKGLRGFLGLSGFYRKFIKGYATLAEPLTALLKKDAFHWTASAQQAMDALKQSLATAPVLALPDFSLPFIVQTDASGHAMGAVLIQHDHPIAYFSKLFCPRLSRASTYIRELHAITSAVKRWRQYLLGHHFVIQTDHRSLKELLTQVIQTPEQQFYLSKLLGYHYTIEYKSGKSNIVADALSRSFENPEASLHVLSTPQFLLVDELKQEQLSDSAYLELKARIEASPGSHPDFSLVDGLILRCGKIWVSPLSRFKRVLLQEYHESPIGGHAGVIKTLKRLSANFFWSNMRKEVQNFINCCVVCQQTKYSTAKPSGLLQPLPIPSNVWEDISLDFVTGLPLSNGYTVMLVVVDRFSKAIHLGALPGNFTAYKVAELFVNLVLKHHGFPKSIVSDRDPIFISRFWSDLFKFSGTLL</sequence>
<dbReference type="InterPro" id="IPR043128">
    <property type="entry name" value="Rev_trsase/Diguanyl_cyclase"/>
</dbReference>
<comment type="caution">
    <text evidence="4">The sequence shown here is derived from an EMBL/GenBank/DDBJ whole genome shotgun (WGS) entry which is preliminary data.</text>
</comment>
<dbReference type="Pfam" id="PF17919">
    <property type="entry name" value="RT_RNaseH_2"/>
    <property type="match status" value="1"/>
</dbReference>
<name>A0A2K3M898_TRIPR</name>
<feature type="non-terminal residue" evidence="4">
    <location>
        <position position="504"/>
    </location>
</feature>
<dbReference type="GO" id="GO:0003676">
    <property type="term" value="F:nucleic acid binding"/>
    <property type="evidence" value="ECO:0007669"/>
    <property type="project" value="InterPro"/>
</dbReference>
<dbReference type="InterPro" id="IPR012337">
    <property type="entry name" value="RNaseH-like_sf"/>
</dbReference>
<dbReference type="InterPro" id="IPR041577">
    <property type="entry name" value="RT_RNaseH_2"/>
</dbReference>
<dbReference type="CDD" id="cd09274">
    <property type="entry name" value="RNase_HI_RT_Ty3"/>
    <property type="match status" value="1"/>
</dbReference>
<dbReference type="PROSITE" id="PS50994">
    <property type="entry name" value="INTEGRASE"/>
    <property type="match status" value="1"/>
</dbReference>
<dbReference type="PROSITE" id="PS50878">
    <property type="entry name" value="RT_POL"/>
    <property type="match status" value="1"/>
</dbReference>
<dbReference type="STRING" id="57577.A0A2K3M898"/>
<dbReference type="FunFam" id="3.30.70.270:FF:000020">
    <property type="entry name" value="Transposon Tf2-6 polyprotein-like Protein"/>
    <property type="match status" value="1"/>
</dbReference>
<reference evidence="4 5" key="2">
    <citation type="journal article" date="2017" name="Front. Plant Sci.">
        <title>Gene Classification and Mining of Molecular Markers Useful in Red Clover (Trifolium pratense) Breeding.</title>
        <authorList>
            <person name="Istvanek J."/>
            <person name="Dluhosova J."/>
            <person name="Dluhos P."/>
            <person name="Patkova L."/>
            <person name="Nedelnik J."/>
            <person name="Repkova J."/>
        </authorList>
    </citation>
    <scope>NUCLEOTIDE SEQUENCE [LARGE SCALE GENOMIC DNA]</scope>
    <source>
        <strain evidence="5">cv. Tatra</strain>
        <tissue evidence="4">Young leaves</tissue>
    </source>
</reference>
<dbReference type="Pfam" id="PF00078">
    <property type="entry name" value="RVT_1"/>
    <property type="match status" value="1"/>
</dbReference>
<dbReference type="Gene3D" id="3.30.70.270">
    <property type="match status" value="2"/>
</dbReference>
<dbReference type="GO" id="GO:0015074">
    <property type="term" value="P:DNA integration"/>
    <property type="evidence" value="ECO:0007669"/>
    <property type="project" value="InterPro"/>
</dbReference>
<dbReference type="PANTHER" id="PTHR37984">
    <property type="entry name" value="PROTEIN CBG26694"/>
    <property type="match status" value="1"/>
</dbReference>
<feature type="domain" description="Integrase catalytic" evidence="3">
    <location>
        <begin position="407"/>
        <end position="504"/>
    </location>
</feature>
<feature type="domain" description="Reverse transcriptase" evidence="2">
    <location>
        <begin position="1"/>
        <end position="67"/>
    </location>
</feature>
<evidence type="ECO:0000259" key="3">
    <source>
        <dbReference type="PROSITE" id="PS50994"/>
    </source>
</evidence>
<evidence type="ECO:0000256" key="1">
    <source>
        <dbReference type="ARBA" id="ARBA00023268"/>
    </source>
</evidence>
<organism evidence="4 5">
    <name type="scientific">Trifolium pratense</name>
    <name type="common">Red clover</name>
    <dbReference type="NCBI Taxonomy" id="57577"/>
    <lineage>
        <taxon>Eukaryota</taxon>
        <taxon>Viridiplantae</taxon>
        <taxon>Streptophyta</taxon>
        <taxon>Embryophyta</taxon>
        <taxon>Tracheophyta</taxon>
        <taxon>Spermatophyta</taxon>
        <taxon>Magnoliopsida</taxon>
        <taxon>eudicotyledons</taxon>
        <taxon>Gunneridae</taxon>
        <taxon>Pentapetalae</taxon>
        <taxon>rosids</taxon>
        <taxon>fabids</taxon>
        <taxon>Fabales</taxon>
        <taxon>Fabaceae</taxon>
        <taxon>Papilionoideae</taxon>
        <taxon>50 kb inversion clade</taxon>
        <taxon>NPAAA clade</taxon>
        <taxon>Hologalegina</taxon>
        <taxon>IRL clade</taxon>
        <taxon>Trifolieae</taxon>
        <taxon>Trifolium</taxon>
    </lineage>
</organism>
<dbReference type="InterPro" id="IPR041588">
    <property type="entry name" value="Integrase_H2C2"/>
</dbReference>
<dbReference type="Pfam" id="PF17921">
    <property type="entry name" value="Integrase_H2C2"/>
    <property type="match status" value="1"/>
</dbReference>
<dbReference type="InterPro" id="IPR000477">
    <property type="entry name" value="RT_dom"/>
</dbReference>
<dbReference type="Gene3D" id="3.30.420.10">
    <property type="entry name" value="Ribonuclease H-like superfamily/Ribonuclease H"/>
    <property type="match status" value="1"/>
</dbReference>
<evidence type="ECO:0000313" key="4">
    <source>
        <dbReference type="EMBL" id="PNX87017.1"/>
    </source>
</evidence>
<dbReference type="Proteomes" id="UP000236291">
    <property type="component" value="Unassembled WGS sequence"/>
</dbReference>
<dbReference type="AlphaFoldDB" id="A0A2K3M898"/>
<keyword evidence="1" id="KW-0511">Multifunctional enzyme</keyword>
<dbReference type="InterPro" id="IPR001584">
    <property type="entry name" value="Integrase_cat-core"/>
</dbReference>
<evidence type="ECO:0000313" key="5">
    <source>
        <dbReference type="Proteomes" id="UP000236291"/>
    </source>
</evidence>
<dbReference type="SUPFAM" id="SSF56672">
    <property type="entry name" value="DNA/RNA polymerases"/>
    <property type="match status" value="1"/>
</dbReference>
<dbReference type="PANTHER" id="PTHR37984:SF5">
    <property type="entry name" value="PROTEIN NYNRIN-LIKE"/>
    <property type="match status" value="1"/>
</dbReference>
<gene>
    <name evidence="4" type="ORF">L195_g043101</name>
</gene>
<dbReference type="InterPro" id="IPR043502">
    <property type="entry name" value="DNA/RNA_pol_sf"/>
</dbReference>
<dbReference type="GO" id="GO:0003824">
    <property type="term" value="F:catalytic activity"/>
    <property type="evidence" value="ECO:0007669"/>
    <property type="project" value="UniProtKB-KW"/>
</dbReference>
<protein>
    <recommendedName>
        <fullName evidence="6">Retrotransposon-related protein</fullName>
    </recommendedName>
</protein>
<dbReference type="EMBL" id="ASHM01052732">
    <property type="protein sequence ID" value="PNX87017.1"/>
    <property type="molecule type" value="Genomic_DNA"/>
</dbReference>
<accession>A0A2K3M898</accession>
<dbReference type="InterPro" id="IPR050951">
    <property type="entry name" value="Retrovirus_Pol_polyprotein"/>
</dbReference>